<feature type="domain" description="Laminin IV type A" evidence="16">
    <location>
        <begin position="436"/>
        <end position="592"/>
    </location>
</feature>
<evidence type="ECO:0000256" key="11">
    <source>
        <dbReference type="ARBA" id="ARBA00023292"/>
    </source>
</evidence>
<dbReference type="Pfam" id="PF24973">
    <property type="entry name" value="EGF_LMN_ATRN"/>
    <property type="match status" value="1"/>
</dbReference>
<comment type="caution">
    <text evidence="18">The sequence shown here is derived from an EMBL/GenBank/DDBJ whole genome shotgun (WGS) entry which is preliminary data.</text>
</comment>
<sequence length="1348" mass="149565">SCDFCQPGQFSSYFLTDLHHEQDNQTWWQSETMKEEIQYPTQVNLTLHLGKAYDITYVRIVFYSPRPQSFAIYKKTAEEKDWDSFQYFSASCRDTYGVQEQRAAELGAETRALCTSEYSDISPLSGGNVLFSTLEGRPSAYTFDSSPELQEWVTATDLRITLDRLNTFGDEIFGDEHVHQSYWYAIADVAVGARCKCNGHASVCDTEELDDGSRSRTCRCEHFTAGRDCERCLDFYNDAPWGRASPTNVHECKACNCNGYSNKCYFDKDLYERTGHGGHCIECAENRDGANCERCQENYFQGVGEICMPCNCNPTGSRSLQCNSEGKCQCKPGVTGDKCDACALNHYEFTNHGCKPCGCNESGSYGNTPQCDPVTGVCICKQNVEGRMCRECKPGFFNLDLANKFGCTPCFCFGHSSQCSSAPKYQAHELNAHFIRDAEKWGAENDQRLPAQLMFNANTQNIAVSSKGSEIIYFLASNQFLGDQRPSYNHDLKFTLRLGEHRGYPSSQDIILEGARTSISMNIYGQNNPEPSDQWTPTLSNFDYMSILQNLTAIKIRGTYNKGGAGYLMNFKLDTVNIGRERGAEPANWVEKCSCPNAYVGDYCEECAPGFKHEPANGGPYSACIPCDCNGHADICDTATGFCKCKHNTTGSNCELCAKGFYGNAITGTPDDCKPCPCPKDSGCIQLMDQSIVCTDCPVGYAGPKCEVCADGHFGDPTGQFGPPRECEECQCNGNVDPNAVGNCNRTTGACLKCIYNSAGEHCDKCLSGYYGDALDQKKKGECKQCECHVAGTVESAEGPPLCDGLTGFCSTNCDRCRSFHYGFNAEGCQNCNCDEWGSTNYQCDMSGQCSCQENVEGRRCDKCMENKKRRADGQGCEDCPPCYNLVLDVVAQHRRELRDLDDILSKISKAPTVVENADFDNELQRVRGEIDRLSREAQSELAGGNSDGNSGSGLTDNLAENMLFKIEDESFDGNDAVERSKGNQFGKQSVDMSALAKESRLLAEKLENEARNIRDIADKAFNTSLTANKIAKDGITKQANISMTELADQALKRAKTVYDEALGLFAEVNTTLLPDIKLNKLKEEAVQMNKTIDEKSAELDRLIAENEDTLHNLEESVRRGRELLEQGHDRQDELNDLLGRLDELQAQAKTDFSDQVTESRQLADQAAMDVPAVQQKVASAEDSIDSIAEELTAASDKAKEARDLAQTARKEYADKASELESKAQPNRSRAWRNRLVGQANTDAREAEKQVNKGLEDLRTILDELQNLPTLDDAALDRLHVDLEGKIKDLKQAKNNHQRWMKQYQDEHDQLRGEVDNVKVILEELPEGCFKRIVLEPTEGPGRSASFR</sequence>
<dbReference type="GO" id="GO:0007155">
    <property type="term" value="P:cell adhesion"/>
    <property type="evidence" value="ECO:0007669"/>
    <property type="project" value="UniProtKB-KW"/>
</dbReference>
<feature type="disulfide bond" evidence="12">
    <location>
        <begin position="645"/>
        <end position="654"/>
    </location>
</feature>
<keyword evidence="5" id="KW-0677">Repeat</keyword>
<keyword evidence="9 12" id="KW-1015">Disulfide bond</keyword>
<dbReference type="SUPFAM" id="SSF57196">
    <property type="entry name" value="EGF/Laminin"/>
    <property type="match status" value="8"/>
</dbReference>
<dbReference type="PROSITE" id="PS51115">
    <property type="entry name" value="LAMININ_IVA"/>
    <property type="match status" value="1"/>
</dbReference>
<feature type="domain" description="Laminin EGF-like" evidence="15">
    <location>
        <begin position="730"/>
        <end position="785"/>
    </location>
</feature>
<feature type="region of interest" description="Disordered" evidence="14">
    <location>
        <begin position="936"/>
        <end position="955"/>
    </location>
</feature>
<dbReference type="Proteomes" id="UP000037510">
    <property type="component" value="Unassembled WGS sequence"/>
</dbReference>
<evidence type="ECO:0000256" key="4">
    <source>
        <dbReference type="ARBA" id="ARBA00022729"/>
    </source>
</evidence>
<dbReference type="InterPro" id="IPR050440">
    <property type="entry name" value="Laminin/Netrin_ECM"/>
</dbReference>
<evidence type="ECO:0000256" key="9">
    <source>
        <dbReference type="ARBA" id="ARBA00023157"/>
    </source>
</evidence>
<accession>A0A0L7LPP9</accession>
<feature type="non-terminal residue" evidence="18">
    <location>
        <position position="1"/>
    </location>
</feature>
<evidence type="ECO:0000313" key="19">
    <source>
        <dbReference type="Proteomes" id="UP000037510"/>
    </source>
</evidence>
<feature type="domain" description="Laminin EGF-like" evidence="15">
    <location>
        <begin position="627"/>
        <end position="675"/>
    </location>
</feature>
<dbReference type="CDD" id="cd00055">
    <property type="entry name" value="EGF_Lam"/>
    <property type="match status" value="6"/>
</dbReference>
<keyword evidence="10" id="KW-0325">Glycoprotein</keyword>
<feature type="coiled-coil region" evidence="13">
    <location>
        <begin position="1276"/>
        <end position="1321"/>
    </location>
</feature>
<dbReference type="SMART" id="SM00136">
    <property type="entry name" value="LamNT"/>
    <property type="match status" value="1"/>
</dbReference>
<dbReference type="Pfam" id="PF00052">
    <property type="entry name" value="Laminin_B"/>
    <property type="match status" value="1"/>
</dbReference>
<dbReference type="GO" id="GO:0009888">
    <property type="term" value="P:tissue development"/>
    <property type="evidence" value="ECO:0007669"/>
    <property type="project" value="TreeGrafter"/>
</dbReference>
<dbReference type="STRING" id="104452.A0A0L7LPP9"/>
<evidence type="ECO:0000256" key="12">
    <source>
        <dbReference type="PROSITE-ProRule" id="PRU00460"/>
    </source>
</evidence>
<dbReference type="InterPro" id="IPR008211">
    <property type="entry name" value="Laminin_N"/>
</dbReference>
<dbReference type="Pfam" id="PF00055">
    <property type="entry name" value="Laminin_N"/>
    <property type="match status" value="1"/>
</dbReference>
<dbReference type="InterPro" id="IPR002049">
    <property type="entry name" value="LE_dom"/>
</dbReference>
<feature type="domain" description="Laminin EGF-like" evidence="15">
    <location>
        <begin position="310"/>
        <end position="356"/>
    </location>
</feature>
<dbReference type="SMART" id="SM00281">
    <property type="entry name" value="LamB"/>
    <property type="match status" value="1"/>
</dbReference>
<feature type="disulfide bond" evidence="12">
    <location>
        <begin position="832"/>
        <end position="844"/>
    </location>
</feature>
<dbReference type="PANTHER" id="PTHR10574">
    <property type="entry name" value="NETRIN/LAMININ-RELATED"/>
    <property type="match status" value="1"/>
</dbReference>
<evidence type="ECO:0000256" key="8">
    <source>
        <dbReference type="ARBA" id="ARBA00023054"/>
    </source>
</evidence>
<dbReference type="FunFam" id="2.10.25.10:FF:000193">
    <property type="entry name" value="Laminin subunit gamma 1"/>
    <property type="match status" value="1"/>
</dbReference>
<evidence type="ECO:0000256" key="6">
    <source>
        <dbReference type="ARBA" id="ARBA00022869"/>
    </source>
</evidence>
<keyword evidence="2" id="KW-0964">Secreted</keyword>
<feature type="disulfide bond" evidence="12">
    <location>
        <begin position="330"/>
        <end position="339"/>
    </location>
</feature>
<dbReference type="EMBL" id="JTDY01000389">
    <property type="protein sequence ID" value="KOB77412.1"/>
    <property type="molecule type" value="Genomic_DNA"/>
</dbReference>
<evidence type="ECO:0000313" key="18">
    <source>
        <dbReference type="EMBL" id="KOB77412.1"/>
    </source>
</evidence>
<reference evidence="18 19" key="1">
    <citation type="journal article" date="2015" name="Genome Biol. Evol.">
        <title>The genome of winter moth (Operophtera brumata) provides a genomic perspective on sexual dimorphism and phenology.</title>
        <authorList>
            <person name="Derks M.F."/>
            <person name="Smit S."/>
            <person name="Salis L."/>
            <person name="Schijlen E."/>
            <person name="Bossers A."/>
            <person name="Mateman C."/>
            <person name="Pijl A.S."/>
            <person name="de Ridder D."/>
            <person name="Groenen M.A."/>
            <person name="Visser M.E."/>
            <person name="Megens H.J."/>
        </authorList>
    </citation>
    <scope>NUCLEOTIDE SEQUENCE [LARGE SCALE GENOMIC DNA]</scope>
    <source>
        <strain evidence="18">WM2013NL</strain>
        <tissue evidence="18">Head and thorax</tissue>
    </source>
</reference>
<dbReference type="FunFam" id="2.10.25.10:FF:000067">
    <property type="entry name" value="Laminin subunit gamma 1"/>
    <property type="match status" value="1"/>
</dbReference>
<dbReference type="SMART" id="SM00180">
    <property type="entry name" value="EGF_Lam"/>
    <property type="match status" value="9"/>
</dbReference>
<evidence type="ECO:0000256" key="13">
    <source>
        <dbReference type="SAM" id="Coils"/>
    </source>
</evidence>
<organism evidence="18 19">
    <name type="scientific">Operophtera brumata</name>
    <name type="common">Winter moth</name>
    <name type="synonym">Phalaena brumata</name>
    <dbReference type="NCBI Taxonomy" id="104452"/>
    <lineage>
        <taxon>Eukaryota</taxon>
        <taxon>Metazoa</taxon>
        <taxon>Ecdysozoa</taxon>
        <taxon>Arthropoda</taxon>
        <taxon>Hexapoda</taxon>
        <taxon>Insecta</taxon>
        <taxon>Pterygota</taxon>
        <taxon>Neoptera</taxon>
        <taxon>Endopterygota</taxon>
        <taxon>Lepidoptera</taxon>
        <taxon>Glossata</taxon>
        <taxon>Ditrysia</taxon>
        <taxon>Geometroidea</taxon>
        <taxon>Geometridae</taxon>
        <taxon>Larentiinae</taxon>
        <taxon>Operophtera</taxon>
    </lineage>
</organism>
<keyword evidence="4" id="KW-0732">Signal</keyword>
<dbReference type="PRINTS" id="PR00011">
    <property type="entry name" value="EGFLAMININ"/>
</dbReference>
<evidence type="ECO:0000259" key="17">
    <source>
        <dbReference type="PROSITE" id="PS51117"/>
    </source>
</evidence>
<evidence type="ECO:0000256" key="2">
    <source>
        <dbReference type="ARBA" id="ARBA00022525"/>
    </source>
</evidence>
<feature type="coiled-coil region" evidence="13">
    <location>
        <begin position="997"/>
        <end position="1024"/>
    </location>
</feature>
<feature type="coiled-coil region" evidence="13">
    <location>
        <begin position="1079"/>
        <end position="1120"/>
    </location>
</feature>
<gene>
    <name evidence="18" type="ORF">OBRU01_04114</name>
</gene>
<feature type="disulfide bond" evidence="12">
    <location>
        <begin position="310"/>
        <end position="322"/>
    </location>
</feature>
<dbReference type="FunFam" id="2.10.25.10:FF:000166">
    <property type="entry name" value="laminin subunit gamma-1"/>
    <property type="match status" value="1"/>
</dbReference>
<feature type="domain" description="Laminin EGF-like" evidence="15">
    <location>
        <begin position="832"/>
        <end position="879"/>
    </location>
</feature>
<evidence type="ECO:0000259" key="15">
    <source>
        <dbReference type="PROSITE" id="PS50027"/>
    </source>
</evidence>
<keyword evidence="8 13" id="KW-0175">Coiled coil</keyword>
<dbReference type="FunFam" id="2.10.25.10:FF:000174">
    <property type="entry name" value="Laminin subunit gamma-1"/>
    <property type="match status" value="1"/>
</dbReference>
<dbReference type="PROSITE" id="PS01248">
    <property type="entry name" value="EGF_LAM_1"/>
    <property type="match status" value="3"/>
</dbReference>
<keyword evidence="19" id="KW-1185">Reference proteome</keyword>
<proteinExistence type="predicted"/>
<keyword evidence="11 12" id="KW-0424">Laminin EGF-like domain</keyword>
<dbReference type="GO" id="GO:0009887">
    <property type="term" value="P:animal organ morphogenesis"/>
    <property type="evidence" value="ECO:0007669"/>
    <property type="project" value="TreeGrafter"/>
</dbReference>
<dbReference type="PROSITE" id="PS50027">
    <property type="entry name" value="EGF_LAM_2"/>
    <property type="match status" value="5"/>
</dbReference>
<dbReference type="InterPro" id="IPR000034">
    <property type="entry name" value="Laminin_IV"/>
</dbReference>
<feature type="disulfide bond" evidence="12">
    <location>
        <begin position="380"/>
        <end position="389"/>
    </location>
</feature>
<feature type="non-terminal residue" evidence="18">
    <location>
        <position position="1348"/>
    </location>
</feature>
<dbReference type="FunFam" id="2.10.25.10:FF:000758">
    <property type="entry name" value="Laminin subunit gamma 1"/>
    <property type="match status" value="1"/>
</dbReference>
<dbReference type="InterPro" id="IPR056863">
    <property type="entry name" value="LMN_ATRN_NET-like_EGF"/>
</dbReference>
<comment type="subcellular location">
    <subcellularLocation>
        <location evidence="1">Secreted</location>
        <location evidence="1">Extracellular space</location>
        <location evidence="1">Extracellular matrix</location>
        <location evidence="1">Basement membrane</location>
    </subcellularLocation>
</comment>
<dbReference type="PROSITE" id="PS51117">
    <property type="entry name" value="LAMININ_NTER"/>
    <property type="match status" value="1"/>
</dbReference>
<evidence type="ECO:0000256" key="5">
    <source>
        <dbReference type="ARBA" id="ARBA00022737"/>
    </source>
</evidence>
<feature type="disulfide bond" evidence="12">
    <location>
        <begin position="754"/>
        <end position="763"/>
    </location>
</feature>
<evidence type="ECO:0000256" key="3">
    <source>
        <dbReference type="ARBA" id="ARBA00022530"/>
    </source>
</evidence>
<keyword evidence="6" id="KW-0084">Basement membrane</keyword>
<keyword evidence="7" id="KW-0130">Cell adhesion</keyword>
<dbReference type="Pfam" id="PF00053">
    <property type="entry name" value="EGF_laminin"/>
    <property type="match status" value="8"/>
</dbReference>
<feature type="compositionally biased region" description="Basic and acidic residues" evidence="14">
    <location>
        <begin position="1209"/>
        <end position="1222"/>
    </location>
</feature>
<evidence type="ECO:0000256" key="1">
    <source>
        <dbReference type="ARBA" id="ARBA00004302"/>
    </source>
</evidence>
<name>A0A0L7LPP9_OPEBR</name>
<feature type="domain" description="Laminin N-terminal" evidence="17">
    <location>
        <begin position="1"/>
        <end position="194"/>
    </location>
</feature>
<dbReference type="PANTHER" id="PTHR10574:SF435">
    <property type="entry name" value="LAMININ SUBUNIT GAMMA-1"/>
    <property type="match status" value="1"/>
</dbReference>
<dbReference type="Gene3D" id="2.60.120.260">
    <property type="entry name" value="Galactose-binding domain-like"/>
    <property type="match status" value="1"/>
</dbReference>
<feature type="disulfide bond" evidence="12">
    <location>
        <begin position="852"/>
        <end position="861"/>
    </location>
</feature>
<evidence type="ECO:0000256" key="14">
    <source>
        <dbReference type="SAM" id="MobiDB-lite"/>
    </source>
</evidence>
<dbReference type="Gene3D" id="2.10.25.10">
    <property type="entry name" value="Laminin"/>
    <property type="match status" value="7"/>
</dbReference>
<dbReference type="GO" id="GO:0007411">
    <property type="term" value="P:axon guidance"/>
    <property type="evidence" value="ECO:0007669"/>
    <property type="project" value="TreeGrafter"/>
</dbReference>
<evidence type="ECO:0000259" key="16">
    <source>
        <dbReference type="PROSITE" id="PS51115"/>
    </source>
</evidence>
<evidence type="ECO:0000256" key="10">
    <source>
        <dbReference type="ARBA" id="ARBA00023180"/>
    </source>
</evidence>
<keyword evidence="3" id="KW-0272">Extracellular matrix</keyword>
<feature type="compositionally biased region" description="Low complexity" evidence="14">
    <location>
        <begin position="944"/>
        <end position="954"/>
    </location>
</feature>
<dbReference type="GO" id="GO:0005604">
    <property type="term" value="C:basement membrane"/>
    <property type="evidence" value="ECO:0007669"/>
    <property type="project" value="UniProtKB-SubCell"/>
</dbReference>
<comment type="caution">
    <text evidence="12">Lacks conserved residue(s) required for the propagation of feature annotation.</text>
</comment>
<feature type="region of interest" description="Disordered" evidence="14">
    <location>
        <begin position="1209"/>
        <end position="1229"/>
    </location>
</feature>
<feature type="domain" description="Laminin EGF-like" evidence="15">
    <location>
        <begin position="357"/>
        <end position="409"/>
    </location>
</feature>
<protein>
    <submittedName>
        <fullName evidence="18">Putative laminin A chain</fullName>
    </submittedName>
</protein>
<evidence type="ECO:0000256" key="7">
    <source>
        <dbReference type="ARBA" id="ARBA00022889"/>
    </source>
</evidence>